<keyword evidence="2" id="KW-1185">Reference proteome</keyword>
<evidence type="ECO:0000313" key="1">
    <source>
        <dbReference type="EMBL" id="KAH6943936.1"/>
    </source>
</evidence>
<dbReference type="EMBL" id="CM023481">
    <property type="protein sequence ID" value="KAH6943936.1"/>
    <property type="molecule type" value="Genomic_DNA"/>
</dbReference>
<proteinExistence type="predicted"/>
<reference evidence="1" key="1">
    <citation type="submission" date="2020-05" db="EMBL/GenBank/DDBJ databases">
        <title>Large-scale comparative analyses of tick genomes elucidate their genetic diversity and vector capacities.</title>
        <authorList>
            <person name="Jia N."/>
            <person name="Wang J."/>
            <person name="Shi W."/>
            <person name="Du L."/>
            <person name="Sun Y."/>
            <person name="Zhan W."/>
            <person name="Jiang J."/>
            <person name="Wang Q."/>
            <person name="Zhang B."/>
            <person name="Ji P."/>
            <person name="Sakyi L.B."/>
            <person name="Cui X."/>
            <person name="Yuan T."/>
            <person name="Jiang B."/>
            <person name="Yang W."/>
            <person name="Lam T.T.-Y."/>
            <person name="Chang Q."/>
            <person name="Ding S."/>
            <person name="Wang X."/>
            <person name="Zhu J."/>
            <person name="Ruan X."/>
            <person name="Zhao L."/>
            <person name="Wei J."/>
            <person name="Que T."/>
            <person name="Du C."/>
            <person name="Cheng J."/>
            <person name="Dai P."/>
            <person name="Han X."/>
            <person name="Huang E."/>
            <person name="Gao Y."/>
            <person name="Liu J."/>
            <person name="Shao H."/>
            <person name="Ye R."/>
            <person name="Li L."/>
            <person name="Wei W."/>
            <person name="Wang X."/>
            <person name="Wang C."/>
            <person name="Yang T."/>
            <person name="Huo Q."/>
            <person name="Li W."/>
            <person name="Guo W."/>
            <person name="Chen H."/>
            <person name="Zhou L."/>
            <person name="Ni X."/>
            <person name="Tian J."/>
            <person name="Zhou Y."/>
            <person name="Sheng Y."/>
            <person name="Liu T."/>
            <person name="Pan Y."/>
            <person name="Xia L."/>
            <person name="Li J."/>
            <person name="Zhao F."/>
            <person name="Cao W."/>
        </authorList>
    </citation>
    <scope>NUCLEOTIDE SEQUENCE</scope>
    <source>
        <strain evidence="1">Hyas-2018</strain>
    </source>
</reference>
<dbReference type="Proteomes" id="UP000821845">
    <property type="component" value="Chromosome 1"/>
</dbReference>
<accession>A0ACB7T9V0</accession>
<comment type="caution">
    <text evidence="1">The sequence shown here is derived from an EMBL/GenBank/DDBJ whole genome shotgun (WGS) entry which is preliminary data.</text>
</comment>
<sequence length="115" mass="11743">MADSVPKHPEECCGGTVSSDTDSAPTGTACSVGCAVAGVTCNSAGNRSKASGLSNWVNAYLGTTYGNEEDQSAGAGYCQFTDVIFAGAVSLSKVNMKGMQGGVLMQNFKVLREAF</sequence>
<protein>
    <submittedName>
        <fullName evidence="1">Uncharacterized protein</fullName>
    </submittedName>
</protein>
<organism evidence="1 2">
    <name type="scientific">Hyalomma asiaticum</name>
    <name type="common">Tick</name>
    <dbReference type="NCBI Taxonomy" id="266040"/>
    <lineage>
        <taxon>Eukaryota</taxon>
        <taxon>Metazoa</taxon>
        <taxon>Ecdysozoa</taxon>
        <taxon>Arthropoda</taxon>
        <taxon>Chelicerata</taxon>
        <taxon>Arachnida</taxon>
        <taxon>Acari</taxon>
        <taxon>Parasitiformes</taxon>
        <taxon>Ixodida</taxon>
        <taxon>Ixodoidea</taxon>
        <taxon>Ixodidae</taxon>
        <taxon>Hyalomminae</taxon>
        <taxon>Hyalomma</taxon>
    </lineage>
</organism>
<evidence type="ECO:0000313" key="2">
    <source>
        <dbReference type="Proteomes" id="UP000821845"/>
    </source>
</evidence>
<gene>
    <name evidence="1" type="ORF">HPB50_000650</name>
</gene>
<name>A0ACB7T9V0_HYAAI</name>